<organism evidence="1 2">
    <name type="scientific">Chryseobacterium gambrini</name>
    <dbReference type="NCBI Taxonomy" id="373672"/>
    <lineage>
        <taxon>Bacteria</taxon>
        <taxon>Pseudomonadati</taxon>
        <taxon>Bacteroidota</taxon>
        <taxon>Flavobacteriia</taxon>
        <taxon>Flavobacteriales</taxon>
        <taxon>Weeksellaceae</taxon>
        <taxon>Chryseobacterium group</taxon>
        <taxon>Chryseobacterium</taxon>
    </lineage>
</organism>
<proteinExistence type="predicted"/>
<protein>
    <submittedName>
        <fullName evidence="1">Uncharacterized protein</fullName>
    </submittedName>
</protein>
<dbReference type="EMBL" id="AP029022">
    <property type="protein sequence ID" value="BEV03369.1"/>
    <property type="molecule type" value="Genomic_DNA"/>
</dbReference>
<dbReference type="RefSeq" id="WP_338614301.1">
    <property type="nucleotide sequence ID" value="NZ_AP029022.1"/>
</dbReference>
<sequence length="51" mass="5778">MSGKLIKDEIPHSGRVSVKTKVNSRELRFPFFGGVAKNQRIFDGVVKDLQF</sequence>
<reference evidence="1 2" key="1">
    <citation type="journal article" date="2020" name="Microbes Environ.">
        <title>Synthetic bacterial community of duckweed: a simple and stable system to study plant-microbe interactions.</title>
        <authorList>
            <person name="Ishizawa H."/>
            <person name="Tada M."/>
            <person name="Kuroda M."/>
            <person name="Inoue D."/>
            <person name="Futamata H."/>
            <person name="Ike M."/>
        </authorList>
    </citation>
    <scope>NUCLEOTIDE SEQUENCE [LARGE SCALE GENOMIC DNA]</scope>
    <source>
        <strain evidence="1 2">DW100</strain>
    </source>
</reference>
<evidence type="ECO:0000313" key="1">
    <source>
        <dbReference type="EMBL" id="BEV03369.1"/>
    </source>
</evidence>
<name>A0ABM8K3E7_9FLAO</name>
<keyword evidence="2" id="KW-1185">Reference proteome</keyword>
<dbReference type="Proteomes" id="UP001380186">
    <property type="component" value="Chromosome"/>
</dbReference>
<evidence type="ECO:0000313" key="2">
    <source>
        <dbReference type="Proteomes" id="UP001380186"/>
    </source>
</evidence>
<gene>
    <name evidence="1" type="ORF">CRDW_07430</name>
</gene>
<accession>A0ABM8K3E7</accession>